<comment type="caution">
    <text evidence="4">The sequence shown here is derived from an EMBL/GenBank/DDBJ whole genome shotgun (WGS) entry which is preliminary data.</text>
</comment>
<keyword evidence="5" id="KW-1185">Reference proteome</keyword>
<dbReference type="Proteomes" id="UP000574133">
    <property type="component" value="Unassembled WGS sequence"/>
</dbReference>
<evidence type="ECO:0000259" key="2">
    <source>
        <dbReference type="Pfam" id="PF13439"/>
    </source>
</evidence>
<evidence type="ECO:0000313" key="5">
    <source>
        <dbReference type="Proteomes" id="UP000574133"/>
    </source>
</evidence>
<evidence type="ECO:0000313" key="4">
    <source>
        <dbReference type="EMBL" id="MBB6676845.1"/>
    </source>
</evidence>
<dbReference type="Pfam" id="PF13579">
    <property type="entry name" value="Glyco_trans_4_4"/>
    <property type="match status" value="1"/>
</dbReference>
<feature type="domain" description="Glycosyltransferase subfamily 4-like N-terminal" evidence="2">
    <location>
        <begin position="14"/>
        <end position="182"/>
    </location>
</feature>
<dbReference type="InterPro" id="IPR028098">
    <property type="entry name" value="Glyco_trans_4-like_N"/>
</dbReference>
<reference evidence="4 5" key="1">
    <citation type="submission" date="2020-08" db="EMBL/GenBank/DDBJ databases">
        <title>Cohnella phylogeny.</title>
        <authorList>
            <person name="Dunlap C."/>
        </authorList>
    </citation>
    <scope>NUCLEOTIDE SEQUENCE [LARGE SCALE GENOMIC DNA]</scope>
    <source>
        <strain evidence="4 5">DSM 103658</strain>
    </source>
</reference>
<proteinExistence type="predicted"/>
<dbReference type="GO" id="GO:0016757">
    <property type="term" value="F:glycosyltransferase activity"/>
    <property type="evidence" value="ECO:0007669"/>
    <property type="project" value="InterPro"/>
</dbReference>
<feature type="domain" description="Glycosyl transferase family 1" evidence="1">
    <location>
        <begin position="198"/>
        <end position="354"/>
    </location>
</feature>
<keyword evidence="4" id="KW-0808">Transferase</keyword>
<dbReference type="AlphaFoldDB" id="A0A841T9Z3"/>
<dbReference type="PANTHER" id="PTHR12526">
    <property type="entry name" value="GLYCOSYLTRANSFERASE"/>
    <property type="match status" value="1"/>
</dbReference>
<dbReference type="RefSeq" id="WP_185178134.1">
    <property type="nucleotide sequence ID" value="NZ_CBCSEP010000001.1"/>
</dbReference>
<dbReference type="Gene3D" id="3.40.50.2000">
    <property type="entry name" value="Glycogen Phosphorylase B"/>
    <property type="match status" value="4"/>
</dbReference>
<dbReference type="SUPFAM" id="SSF53756">
    <property type="entry name" value="UDP-Glycosyltransferase/glycogen phosphorylase"/>
    <property type="match status" value="2"/>
</dbReference>
<dbReference type="PANTHER" id="PTHR12526:SF630">
    <property type="entry name" value="GLYCOSYLTRANSFERASE"/>
    <property type="match status" value="1"/>
</dbReference>
<organism evidence="4 5">
    <name type="scientific">Cohnella lubricantis</name>
    <dbReference type="NCBI Taxonomy" id="2163172"/>
    <lineage>
        <taxon>Bacteria</taxon>
        <taxon>Bacillati</taxon>
        <taxon>Bacillota</taxon>
        <taxon>Bacilli</taxon>
        <taxon>Bacillales</taxon>
        <taxon>Paenibacillaceae</taxon>
        <taxon>Cohnella</taxon>
    </lineage>
</organism>
<dbReference type="Pfam" id="PF13439">
    <property type="entry name" value="Glyco_transf_4"/>
    <property type="match status" value="1"/>
</dbReference>
<dbReference type="EMBL" id="JACJVN010000023">
    <property type="protein sequence ID" value="MBB6676845.1"/>
    <property type="molecule type" value="Genomic_DNA"/>
</dbReference>
<protein>
    <submittedName>
        <fullName evidence="4">Glycosyltransferase</fullName>
    </submittedName>
</protein>
<dbReference type="Pfam" id="PF00534">
    <property type="entry name" value="Glycos_transf_1"/>
    <property type="match status" value="1"/>
</dbReference>
<sequence>MNICIVNHRFIKGDGQARVNYEIAKVMLEQGYRLTLVASDVAPELLDNASAKWIPIGVNGWPSQFVKNQIFALKSTFYLARARRQFDLILVNGFITWARSDINAVHFVHGSWLKSAAHPYRQKKNGFGLYQLLFTSVNAALEKIAFRRTKRLIAVSVKVKDELAGWGFDKNVCVISNGVDPDEFYPRESSGDGSSRFGLPADVPVALFAGDIRSTRKNLDTVLKALRDVDGLHLAVAGATEGSPFLHLAEQLGVGERVHFLGFRKDIPNVMRQADFFVFPSRYEACTLAVIEALASGLPVITTYQSGVSEMVVGGGEAGIVLDDAEDVDGLKRAMRILADDKDLRRQWSARARETALQQTWESMARRYMDLCEETYRLKSERISRVLAFATQGSHGDDENRLRALLSRVPADFYPFSKQSKHRNLWRIFRYIRRERPPLVVMEGTGLMGGLAVLLGRLIAGVPYVIGSGDAVGPYIGSKHKLLGPMFHLYEKALYKRAAGFIGWTPYLAGRALTYGTKYSMTAAGWAPFTLSEQERRDARSSVRRRFGIPDDQLVIGIVGSLNWNSRAGYCYGYELVQALKLVNRSDVAVLIVGDGSGKAKLEQLAAGDDRIRFTGRVDRAEVPAILSAMDLASLPQSVDSVGSFRYTTKLSEYLAASLPIVTGRIPLSYDFGSSWLYRLSGSKPWESGYIQAMAGFLSRVSMVDVRSKSAVVPKQLSVFDKEAQIENVTEFIRDILVEEGHQSKGKGDVRPGREVAY</sequence>
<accession>A0A841T9Z3</accession>
<evidence type="ECO:0000259" key="1">
    <source>
        <dbReference type="Pfam" id="PF00534"/>
    </source>
</evidence>
<dbReference type="CDD" id="cd03801">
    <property type="entry name" value="GT4_PimA-like"/>
    <property type="match status" value="1"/>
</dbReference>
<feature type="domain" description="Glycosyltransferase subfamily 4-like N-terminal" evidence="3">
    <location>
        <begin position="385"/>
        <end position="516"/>
    </location>
</feature>
<evidence type="ECO:0000259" key="3">
    <source>
        <dbReference type="Pfam" id="PF13579"/>
    </source>
</evidence>
<dbReference type="Pfam" id="PF13692">
    <property type="entry name" value="Glyco_trans_1_4"/>
    <property type="match status" value="1"/>
</dbReference>
<name>A0A841T9Z3_9BACL</name>
<gene>
    <name evidence="4" type="ORF">H4Q31_05805</name>
</gene>
<dbReference type="InterPro" id="IPR001296">
    <property type="entry name" value="Glyco_trans_1"/>
</dbReference>